<dbReference type="EMBL" id="NISJ01000004">
    <property type="protein sequence ID" value="OWQ97850.1"/>
    <property type="molecule type" value="Genomic_DNA"/>
</dbReference>
<evidence type="ECO:0000313" key="4">
    <source>
        <dbReference type="Proteomes" id="UP000197097"/>
    </source>
</evidence>
<gene>
    <name evidence="3" type="ORF">CDQ91_09385</name>
</gene>
<dbReference type="AlphaFoldDB" id="A0A246JY47"/>
<reference evidence="3 4" key="1">
    <citation type="journal article" date="2002" name="Int. J. Syst. Evol. Microbiol.">
        <title>Sphingopyxis witflariensis sp. nov., isolated from activated sludge.</title>
        <authorList>
            <person name="Kampfer P."/>
            <person name="Witzenberger R."/>
            <person name="Denner E.B."/>
            <person name="Busse H.J."/>
            <person name="Neef A."/>
        </authorList>
    </citation>
    <scope>NUCLEOTIDE SEQUENCE [LARGE SCALE GENOMIC DNA]</scope>
    <source>
        <strain evidence="3 4">DSM 14551</strain>
    </source>
</reference>
<accession>A0A246JY47</accession>
<feature type="compositionally biased region" description="Basic and acidic residues" evidence="1">
    <location>
        <begin position="48"/>
        <end position="66"/>
    </location>
</feature>
<dbReference type="Pfam" id="PF04471">
    <property type="entry name" value="Mrr_cat"/>
    <property type="match status" value="1"/>
</dbReference>
<dbReference type="SUPFAM" id="SSF52980">
    <property type="entry name" value="Restriction endonuclease-like"/>
    <property type="match status" value="1"/>
</dbReference>
<feature type="region of interest" description="Disordered" evidence="1">
    <location>
        <begin position="40"/>
        <end position="66"/>
    </location>
</feature>
<organism evidence="3 4">
    <name type="scientific">Sphingopyxis witflariensis</name>
    <dbReference type="NCBI Taxonomy" id="173675"/>
    <lineage>
        <taxon>Bacteria</taxon>
        <taxon>Pseudomonadati</taxon>
        <taxon>Pseudomonadota</taxon>
        <taxon>Alphaproteobacteria</taxon>
        <taxon>Sphingomonadales</taxon>
        <taxon>Sphingomonadaceae</taxon>
        <taxon>Sphingopyxis</taxon>
    </lineage>
</organism>
<comment type="caution">
    <text evidence="3">The sequence shown here is derived from an EMBL/GenBank/DDBJ whole genome shotgun (WGS) entry which is preliminary data.</text>
</comment>
<protein>
    <recommendedName>
        <fullName evidence="2">Restriction endonuclease type IV Mrr domain-containing protein</fullName>
    </recommendedName>
</protein>
<feature type="domain" description="Restriction endonuclease type IV Mrr" evidence="2">
    <location>
        <begin position="90"/>
        <end position="196"/>
    </location>
</feature>
<dbReference type="GO" id="GO:0009307">
    <property type="term" value="P:DNA restriction-modification system"/>
    <property type="evidence" value="ECO:0007669"/>
    <property type="project" value="InterPro"/>
</dbReference>
<name>A0A246JY47_9SPHN</name>
<evidence type="ECO:0000259" key="2">
    <source>
        <dbReference type="Pfam" id="PF04471"/>
    </source>
</evidence>
<sequence>MFQTMIDRLSNWSHFDPYWFEQKQKLDRAEAEANIKRLGDAITNRNAQTERRRDNSRVAETKRSKGQDLSALKTAFQKMFGSDLTPQARGKLFERFLQELFSRQSIKMGDPFNINGEQIDGSFKFEGENYIVEAKWQDPSTSTGELYKFAYKVDGKMHGRGVFISVNGFSNQSIEAVVHGKHIQTILIDGEDLSHVLDDRISLETMLDYKIRAAQTRGEIYVCAIRQVSKV</sequence>
<evidence type="ECO:0000256" key="1">
    <source>
        <dbReference type="SAM" id="MobiDB-lite"/>
    </source>
</evidence>
<evidence type="ECO:0000313" key="3">
    <source>
        <dbReference type="EMBL" id="OWQ97850.1"/>
    </source>
</evidence>
<dbReference type="InterPro" id="IPR011335">
    <property type="entry name" value="Restrct_endonuc-II-like"/>
</dbReference>
<dbReference type="Gene3D" id="3.40.1350.10">
    <property type="match status" value="1"/>
</dbReference>
<dbReference type="GO" id="GO:0004519">
    <property type="term" value="F:endonuclease activity"/>
    <property type="evidence" value="ECO:0007669"/>
    <property type="project" value="InterPro"/>
</dbReference>
<dbReference type="GO" id="GO:0003677">
    <property type="term" value="F:DNA binding"/>
    <property type="evidence" value="ECO:0007669"/>
    <property type="project" value="InterPro"/>
</dbReference>
<proteinExistence type="predicted"/>
<keyword evidence="4" id="KW-1185">Reference proteome</keyword>
<dbReference type="Proteomes" id="UP000197097">
    <property type="component" value="Unassembled WGS sequence"/>
</dbReference>
<dbReference type="InterPro" id="IPR011856">
    <property type="entry name" value="tRNA_endonuc-like_dom_sf"/>
</dbReference>
<dbReference type="InterPro" id="IPR007560">
    <property type="entry name" value="Restrct_endonuc_IV_Mrr"/>
</dbReference>